<evidence type="ECO:0000256" key="16">
    <source>
        <dbReference type="ARBA" id="ARBA00023180"/>
    </source>
</evidence>
<dbReference type="InterPro" id="IPR039261">
    <property type="entry name" value="FNR_nucleotide-bd"/>
</dbReference>
<evidence type="ECO:0000259" key="19">
    <source>
        <dbReference type="PROSITE" id="PS51384"/>
    </source>
</evidence>
<feature type="transmembrane region" description="Helical" evidence="17">
    <location>
        <begin position="309"/>
        <end position="328"/>
    </location>
</feature>
<dbReference type="GO" id="GO:0000293">
    <property type="term" value="F:ferric-chelate reductase activity"/>
    <property type="evidence" value="ECO:0007669"/>
    <property type="project" value="UniProtKB-ARBA"/>
</dbReference>
<dbReference type="CDD" id="cd06186">
    <property type="entry name" value="NOX_Duox_like_FAD_NADP"/>
    <property type="match status" value="1"/>
</dbReference>
<dbReference type="PROSITE" id="PS51384">
    <property type="entry name" value="FAD_FR"/>
    <property type="match status" value="1"/>
</dbReference>
<feature type="transmembrane region" description="Helical" evidence="17">
    <location>
        <begin position="161"/>
        <end position="181"/>
    </location>
</feature>
<dbReference type="SUPFAM" id="SSF52343">
    <property type="entry name" value="Ferredoxin reductase-like, C-terminal NADP-linked domain"/>
    <property type="match status" value="1"/>
</dbReference>
<keyword evidence="4" id="KW-0813">Transport</keyword>
<feature type="domain" description="FAD-binding FR-type" evidence="19">
    <location>
        <begin position="406"/>
        <end position="522"/>
    </location>
</feature>
<feature type="transmembrane region" description="Helical" evidence="17">
    <location>
        <begin position="372"/>
        <end position="392"/>
    </location>
</feature>
<organism evidence="20 21">
    <name type="scientific">Zygosaccharomyces rouxii (strain ATCC 2623 / CBS 732 / NBRC 1130 / NCYC 568 / NRRL Y-229)</name>
    <dbReference type="NCBI Taxonomy" id="559307"/>
    <lineage>
        <taxon>Eukaryota</taxon>
        <taxon>Fungi</taxon>
        <taxon>Dikarya</taxon>
        <taxon>Ascomycota</taxon>
        <taxon>Saccharomycotina</taxon>
        <taxon>Saccharomycetes</taxon>
        <taxon>Saccharomycetales</taxon>
        <taxon>Saccharomycetaceae</taxon>
        <taxon>Zygosaccharomyces</taxon>
    </lineage>
</organism>
<evidence type="ECO:0000256" key="9">
    <source>
        <dbReference type="ARBA" id="ARBA00022857"/>
    </source>
</evidence>
<dbReference type="Pfam" id="PF08030">
    <property type="entry name" value="NAD_binding_6"/>
    <property type="match status" value="1"/>
</dbReference>
<evidence type="ECO:0000256" key="6">
    <source>
        <dbReference type="ARBA" id="ARBA00022630"/>
    </source>
</evidence>
<dbReference type="InterPro" id="IPR051410">
    <property type="entry name" value="Ferric/Cupric_Reductase"/>
</dbReference>
<evidence type="ECO:0000313" key="20">
    <source>
        <dbReference type="EMBL" id="CAR29383.1"/>
    </source>
</evidence>
<dbReference type="GO" id="GO:0006826">
    <property type="term" value="P:iron ion transport"/>
    <property type="evidence" value="ECO:0007669"/>
    <property type="project" value="TreeGrafter"/>
</dbReference>
<keyword evidence="6" id="KW-0285">Flavoprotein</keyword>
<evidence type="ECO:0000313" key="21">
    <source>
        <dbReference type="Proteomes" id="UP000008536"/>
    </source>
</evidence>
<dbReference type="InParanoid" id="C5DZU9"/>
<dbReference type="InterPro" id="IPR013121">
    <property type="entry name" value="Fe_red_NAD-bd_6"/>
</dbReference>
<dbReference type="KEGG" id="zro:ZYRO0G07392g"/>
<sequence length="705" mass="80336">MMVLLSAMVFMWSISAALSLQHSAWERVSVLSCAINLTQIPWNFESEPGFYNKLCDYEPAFGSWSHCIHEQLLDVANESTFVKSLDYINQLCSLVDGDDRHGVTLEKYYSSLHNASHYMRPVPSDPKFKAWYPVEIDSATRRQLNSAYYSFLINLDNSDKYALWLIWYFIIIMGVAALLMIPGVKPWLFKFTTVNKIRGDFILPTLTQTHAAYLPYKWATGLVPTKFESLLVLGFFLLHGFLLFYNYKIDPYNMIFKSHQLQWLRQVADRSGILSFAHFPLIVVFSTRNSILEHLTGFKYTTSIVLHKWVGRSMVIDAFIHGIAYILYAQETESIESLSQQDFWKIGVLAAYVAIFLCIFSMGFLRRSYYETFLYLHIVLALFFFYCCWAHVKRFGWEKWIHVSIAFWILERLLRLKSILRFGIASAKLELVGPDLFKVLVPRPANWSCQPAQYVFLYFLQPACICWQSHPFTFIDLGQEVLIVIRAKQGATQRVLTDLIHKGGRSQLKVLIEGPYGASSPLPRFQDTLLLCGGSGVPGPLAYALNMAQPLASAPQRQNLHIVIVNRGVDILEAYMDPILRLKHLNVDLQIHITGSQTKQLTSGTPQQYGSTAVANPGWGSASKIQNLQEVISSARIHYGRPNVSEVIANIAGESRSLAICCCGPPAFVDLTRNYVAETIGTSVRNNRRNNNSSMIEYFEEYQTW</sequence>
<dbReference type="InterPro" id="IPR017927">
    <property type="entry name" value="FAD-bd_FR_type"/>
</dbReference>
<dbReference type="InterPro" id="IPR013130">
    <property type="entry name" value="Fe3_Rdtase_TM_dom"/>
</dbReference>
<keyword evidence="15 17" id="KW-0472">Membrane</keyword>
<dbReference type="FunCoup" id="C5DZU9">
    <property type="interactions" value="420"/>
</dbReference>
<dbReference type="HOGENOM" id="CLU_010365_4_0_1"/>
<accession>C5DZU9</accession>
<keyword evidence="11 17" id="KW-1133">Transmembrane helix</keyword>
<evidence type="ECO:0000256" key="14">
    <source>
        <dbReference type="ARBA" id="ARBA00023065"/>
    </source>
</evidence>
<dbReference type="GO" id="GO:0006879">
    <property type="term" value="P:intracellular iron ion homeostasis"/>
    <property type="evidence" value="ECO:0007669"/>
    <property type="project" value="TreeGrafter"/>
</dbReference>
<evidence type="ECO:0000256" key="18">
    <source>
        <dbReference type="SAM" id="SignalP"/>
    </source>
</evidence>
<evidence type="ECO:0000256" key="2">
    <source>
        <dbReference type="ARBA" id="ARBA00004141"/>
    </source>
</evidence>
<keyword evidence="8" id="KW-0274">FAD</keyword>
<gene>
    <name evidence="20" type="ordered locus">ZYRO0G07392g</name>
</gene>
<keyword evidence="21" id="KW-1185">Reference proteome</keyword>
<evidence type="ECO:0000256" key="10">
    <source>
        <dbReference type="ARBA" id="ARBA00022982"/>
    </source>
</evidence>
<dbReference type="PANTHER" id="PTHR32361:SF9">
    <property type="entry name" value="FERRIC REDUCTASE TRANSMEMBRANE COMPONENT 3-RELATED"/>
    <property type="match status" value="1"/>
</dbReference>
<keyword evidence="5" id="KW-0479">Metal-binding</keyword>
<keyword evidence="5" id="KW-0349">Heme</keyword>
<dbReference type="Pfam" id="PF08022">
    <property type="entry name" value="FAD_binding_8"/>
    <property type="match status" value="1"/>
</dbReference>
<evidence type="ECO:0000256" key="15">
    <source>
        <dbReference type="ARBA" id="ARBA00023136"/>
    </source>
</evidence>
<dbReference type="GO" id="GO:0015677">
    <property type="term" value="P:copper ion import"/>
    <property type="evidence" value="ECO:0007669"/>
    <property type="project" value="TreeGrafter"/>
</dbReference>
<evidence type="ECO:0000256" key="11">
    <source>
        <dbReference type="ARBA" id="ARBA00022989"/>
    </source>
</evidence>
<comment type="cofactor">
    <cofactor evidence="1">
        <name>FAD</name>
        <dbReference type="ChEBI" id="CHEBI:57692"/>
    </cofactor>
</comment>
<dbReference type="SFLD" id="SFLDG01168">
    <property type="entry name" value="Ferric_reductase_subgroup_(FRE"/>
    <property type="match status" value="1"/>
</dbReference>
<dbReference type="Proteomes" id="UP000008536">
    <property type="component" value="Chromosome G"/>
</dbReference>
<evidence type="ECO:0000256" key="7">
    <source>
        <dbReference type="ARBA" id="ARBA00022692"/>
    </source>
</evidence>
<keyword evidence="7 17" id="KW-0812">Transmembrane</keyword>
<dbReference type="Gene3D" id="3.40.50.80">
    <property type="entry name" value="Nucleotide-binding domain of ferredoxin-NADP reductase (FNR) module"/>
    <property type="match status" value="1"/>
</dbReference>
<protein>
    <submittedName>
        <fullName evidence="20">ZYRO0G07392p</fullName>
    </submittedName>
</protein>
<dbReference type="SFLD" id="SFLDS00052">
    <property type="entry name" value="Ferric_Reductase_Domain"/>
    <property type="match status" value="1"/>
</dbReference>
<keyword evidence="14" id="KW-0406">Ion transport</keyword>
<feature type="chain" id="PRO_5002950689" evidence="18">
    <location>
        <begin position="20"/>
        <end position="705"/>
    </location>
</feature>
<keyword evidence="13" id="KW-0408">Iron</keyword>
<proteinExistence type="inferred from homology"/>
<keyword evidence="9" id="KW-0521">NADP</keyword>
<evidence type="ECO:0000256" key="3">
    <source>
        <dbReference type="ARBA" id="ARBA00006278"/>
    </source>
</evidence>
<keyword evidence="18" id="KW-0732">Signal</keyword>
<dbReference type="PANTHER" id="PTHR32361">
    <property type="entry name" value="FERRIC/CUPRIC REDUCTASE TRANSMEMBRANE COMPONENT"/>
    <property type="match status" value="1"/>
</dbReference>
<dbReference type="GO" id="GO:0005886">
    <property type="term" value="C:plasma membrane"/>
    <property type="evidence" value="ECO:0007669"/>
    <property type="project" value="TreeGrafter"/>
</dbReference>
<feature type="transmembrane region" description="Helical" evidence="17">
    <location>
        <begin position="227"/>
        <end position="247"/>
    </location>
</feature>
<dbReference type="EMBL" id="CU928179">
    <property type="protein sequence ID" value="CAR29383.1"/>
    <property type="molecule type" value="Genomic_DNA"/>
</dbReference>
<evidence type="ECO:0000256" key="1">
    <source>
        <dbReference type="ARBA" id="ARBA00001974"/>
    </source>
</evidence>
<feature type="transmembrane region" description="Helical" evidence="17">
    <location>
        <begin position="343"/>
        <end position="365"/>
    </location>
</feature>
<keyword evidence="16" id="KW-0325">Glycoprotein</keyword>
<keyword evidence="10" id="KW-0249">Electron transport</keyword>
<evidence type="ECO:0000256" key="13">
    <source>
        <dbReference type="ARBA" id="ARBA00023004"/>
    </source>
</evidence>
<keyword evidence="12" id="KW-0560">Oxidoreductase</keyword>
<dbReference type="AlphaFoldDB" id="C5DZU9"/>
<comment type="similarity">
    <text evidence="3">Belongs to the ferric reductase (FRE) family.</text>
</comment>
<evidence type="ECO:0000256" key="5">
    <source>
        <dbReference type="ARBA" id="ARBA00022617"/>
    </source>
</evidence>
<evidence type="ECO:0000256" key="4">
    <source>
        <dbReference type="ARBA" id="ARBA00022448"/>
    </source>
</evidence>
<comment type="subcellular location">
    <subcellularLocation>
        <location evidence="2">Membrane</location>
        <topology evidence="2">Multi-pass membrane protein</topology>
    </subcellularLocation>
</comment>
<dbReference type="Pfam" id="PF01794">
    <property type="entry name" value="Ferric_reduct"/>
    <property type="match status" value="1"/>
</dbReference>
<name>C5DZU9_ZYGRC</name>
<dbReference type="InterPro" id="IPR013112">
    <property type="entry name" value="FAD-bd_8"/>
</dbReference>
<evidence type="ECO:0000256" key="12">
    <source>
        <dbReference type="ARBA" id="ARBA00023002"/>
    </source>
</evidence>
<evidence type="ECO:0000256" key="8">
    <source>
        <dbReference type="ARBA" id="ARBA00022827"/>
    </source>
</evidence>
<evidence type="ECO:0000256" key="17">
    <source>
        <dbReference type="SAM" id="Phobius"/>
    </source>
</evidence>
<feature type="signal peptide" evidence="18">
    <location>
        <begin position="1"/>
        <end position="19"/>
    </location>
</feature>
<reference evidence="20 21" key="1">
    <citation type="journal article" date="2009" name="Genome Res.">
        <title>Comparative genomics of protoploid Saccharomycetaceae.</title>
        <authorList>
            <consortium name="The Genolevures Consortium"/>
            <person name="Souciet J.-L."/>
            <person name="Dujon B."/>
            <person name="Gaillardin C."/>
            <person name="Johnston M."/>
            <person name="Baret P.V."/>
            <person name="Cliften P."/>
            <person name="Sherman D.J."/>
            <person name="Weissenbach J."/>
            <person name="Westhof E."/>
            <person name="Wincker P."/>
            <person name="Jubin C."/>
            <person name="Poulain J."/>
            <person name="Barbe V."/>
            <person name="Segurens B."/>
            <person name="Artiguenave F."/>
            <person name="Anthouard V."/>
            <person name="Vacherie B."/>
            <person name="Val M.-E."/>
            <person name="Fulton R.S."/>
            <person name="Minx P."/>
            <person name="Wilson R."/>
            <person name="Durrens P."/>
            <person name="Jean G."/>
            <person name="Marck C."/>
            <person name="Martin T."/>
            <person name="Nikolski M."/>
            <person name="Rolland T."/>
            <person name="Seret M.-L."/>
            <person name="Casaregola S."/>
            <person name="Despons L."/>
            <person name="Fairhead C."/>
            <person name="Fischer G."/>
            <person name="Lafontaine I."/>
            <person name="Leh V."/>
            <person name="Lemaire M."/>
            <person name="de Montigny J."/>
            <person name="Neuveglise C."/>
            <person name="Thierry A."/>
            <person name="Blanc-Lenfle I."/>
            <person name="Bleykasten C."/>
            <person name="Diffels J."/>
            <person name="Fritsch E."/>
            <person name="Frangeul L."/>
            <person name="Goeffon A."/>
            <person name="Jauniaux N."/>
            <person name="Kachouri-Lafond R."/>
            <person name="Payen C."/>
            <person name="Potier S."/>
            <person name="Pribylova L."/>
            <person name="Ozanne C."/>
            <person name="Richard G.-F."/>
            <person name="Sacerdot C."/>
            <person name="Straub M.-L."/>
            <person name="Talla E."/>
        </authorList>
    </citation>
    <scope>NUCLEOTIDE SEQUENCE [LARGE SCALE GENOMIC DNA]</scope>
    <source>
        <strain evidence="20 21">ATCC 2623 / CBS 732 / BCRC 21506 / NBRC 1130 / NCYC 568 / NRRL Y-229</strain>
    </source>
</reference>